<sequence>MLQRAHRREEFFDDAGEPTRTTISLAIHAHVHTPVPIVHEFGRRELAAHTGAHPQDVTKQAADFIRACLRFDYMERATAKELMNHAFLADAFHC</sequence>
<name>A0ACC1PUB3_9APHY</name>
<protein>
    <submittedName>
        <fullName evidence="1">Uncharacterized protein</fullName>
    </submittedName>
</protein>
<gene>
    <name evidence="1" type="ORF">NUW54_g6902</name>
</gene>
<keyword evidence="2" id="KW-1185">Reference proteome</keyword>
<evidence type="ECO:0000313" key="1">
    <source>
        <dbReference type="EMBL" id="KAJ2999648.1"/>
    </source>
</evidence>
<evidence type="ECO:0000313" key="2">
    <source>
        <dbReference type="Proteomes" id="UP001144978"/>
    </source>
</evidence>
<dbReference type="EMBL" id="JANSHE010001905">
    <property type="protein sequence ID" value="KAJ2999648.1"/>
    <property type="molecule type" value="Genomic_DNA"/>
</dbReference>
<organism evidence="1 2">
    <name type="scientific">Trametes sanguinea</name>
    <dbReference type="NCBI Taxonomy" id="158606"/>
    <lineage>
        <taxon>Eukaryota</taxon>
        <taxon>Fungi</taxon>
        <taxon>Dikarya</taxon>
        <taxon>Basidiomycota</taxon>
        <taxon>Agaricomycotina</taxon>
        <taxon>Agaricomycetes</taxon>
        <taxon>Polyporales</taxon>
        <taxon>Polyporaceae</taxon>
        <taxon>Trametes</taxon>
    </lineage>
</organism>
<reference evidence="1" key="1">
    <citation type="submission" date="2022-08" db="EMBL/GenBank/DDBJ databases">
        <title>Genome Sequence of Pycnoporus sanguineus.</title>
        <authorList>
            <person name="Buettner E."/>
        </authorList>
    </citation>
    <scope>NUCLEOTIDE SEQUENCE</scope>
    <source>
        <strain evidence="1">CG-C14</strain>
    </source>
</reference>
<proteinExistence type="predicted"/>
<accession>A0ACC1PUB3</accession>
<comment type="caution">
    <text evidence="1">The sequence shown here is derived from an EMBL/GenBank/DDBJ whole genome shotgun (WGS) entry which is preliminary data.</text>
</comment>
<dbReference type="Proteomes" id="UP001144978">
    <property type="component" value="Unassembled WGS sequence"/>
</dbReference>